<keyword evidence="3" id="KW-0547">Nucleotide-binding</keyword>
<gene>
    <name evidence="6" type="ORF">III_05836</name>
</gene>
<evidence type="ECO:0000313" key="6">
    <source>
        <dbReference type="EMBL" id="EJR29620.1"/>
    </source>
</evidence>
<protein>
    <recommendedName>
        <fullName evidence="5">ABC transporter domain-containing protein</fullName>
    </recommendedName>
</protein>
<evidence type="ECO:0000256" key="2">
    <source>
        <dbReference type="ARBA" id="ARBA00022448"/>
    </source>
</evidence>
<evidence type="ECO:0000256" key="4">
    <source>
        <dbReference type="ARBA" id="ARBA00022840"/>
    </source>
</evidence>
<dbReference type="CDD" id="cd03255">
    <property type="entry name" value="ABC_MJ0796_LolCDE_FtsE"/>
    <property type="match status" value="1"/>
</dbReference>
<comment type="caution">
    <text evidence="6">The sequence shown here is derived from an EMBL/GenBank/DDBJ whole genome shotgun (WGS) entry which is preliminary data.</text>
</comment>
<dbReference type="InterPro" id="IPR017911">
    <property type="entry name" value="MacB-like_ATP-bd"/>
</dbReference>
<evidence type="ECO:0000313" key="7">
    <source>
        <dbReference type="Proteomes" id="UP000006976"/>
    </source>
</evidence>
<dbReference type="EMBL" id="AHEV01000052">
    <property type="protein sequence ID" value="EJR29620.1"/>
    <property type="molecule type" value="Genomic_DNA"/>
</dbReference>
<evidence type="ECO:0000256" key="1">
    <source>
        <dbReference type="ARBA" id="ARBA00005417"/>
    </source>
</evidence>
<keyword evidence="4" id="KW-0067">ATP-binding</keyword>
<dbReference type="GO" id="GO:0005524">
    <property type="term" value="F:ATP binding"/>
    <property type="evidence" value="ECO:0007669"/>
    <property type="project" value="UniProtKB-KW"/>
</dbReference>
<dbReference type="PROSITE" id="PS00211">
    <property type="entry name" value="ABC_TRANSPORTER_1"/>
    <property type="match status" value="1"/>
</dbReference>
<dbReference type="SUPFAM" id="SSF52540">
    <property type="entry name" value="P-loop containing nucleoside triphosphate hydrolases"/>
    <property type="match status" value="1"/>
</dbReference>
<keyword evidence="2" id="KW-0813">Transport</keyword>
<evidence type="ECO:0000256" key="3">
    <source>
        <dbReference type="ARBA" id="ARBA00022741"/>
    </source>
</evidence>
<name>A0ABC9QUX8_BACMY</name>
<dbReference type="PANTHER" id="PTHR42798">
    <property type="entry name" value="LIPOPROTEIN-RELEASING SYSTEM ATP-BINDING PROTEIN LOLD"/>
    <property type="match status" value="1"/>
</dbReference>
<dbReference type="Gene3D" id="3.40.50.300">
    <property type="entry name" value="P-loop containing nucleotide triphosphate hydrolases"/>
    <property type="match status" value="1"/>
</dbReference>
<organism evidence="6 7">
    <name type="scientific">Bacillus mycoides</name>
    <dbReference type="NCBI Taxonomy" id="1405"/>
    <lineage>
        <taxon>Bacteria</taxon>
        <taxon>Bacillati</taxon>
        <taxon>Bacillota</taxon>
        <taxon>Bacilli</taxon>
        <taxon>Bacillales</taxon>
        <taxon>Bacillaceae</taxon>
        <taxon>Bacillus</taxon>
        <taxon>Bacillus cereus group</taxon>
    </lineage>
</organism>
<dbReference type="Pfam" id="PF00005">
    <property type="entry name" value="ABC_tran"/>
    <property type="match status" value="1"/>
</dbReference>
<dbReference type="Proteomes" id="UP000006976">
    <property type="component" value="Unassembled WGS sequence"/>
</dbReference>
<proteinExistence type="inferred from homology"/>
<sequence>MIELKNVSKAYNSKWIFRNLSLQIDKNEFVTLVGESGSGKTTLLNLMGLLERPDEGSIKVQGLENPQNKDIRKLRRYHFGYIFQNYALLEHDTVKNNILLASKYNEKFQNEMVNEVINTVGLDVGMLQKRVYELSGGEQQRLAIARVLLKPCDIIFADEPTGNLDEQNKFKIIDLLLKLKEAGKTIICVTHDQDVAKSSDRTINIQDLKDKL</sequence>
<dbReference type="AlphaFoldDB" id="A0ABC9QUX8"/>
<dbReference type="RefSeq" id="WP_002169895.1">
    <property type="nucleotide sequence ID" value="NZ_JH792253.1"/>
</dbReference>
<dbReference type="PROSITE" id="PS50893">
    <property type="entry name" value="ABC_TRANSPORTER_2"/>
    <property type="match status" value="1"/>
</dbReference>
<evidence type="ECO:0000259" key="5">
    <source>
        <dbReference type="PROSITE" id="PS50893"/>
    </source>
</evidence>
<dbReference type="InterPro" id="IPR017871">
    <property type="entry name" value="ABC_transporter-like_CS"/>
</dbReference>
<dbReference type="InterPro" id="IPR027417">
    <property type="entry name" value="P-loop_NTPase"/>
</dbReference>
<dbReference type="SMART" id="SM00382">
    <property type="entry name" value="AAA"/>
    <property type="match status" value="1"/>
</dbReference>
<accession>A0ABC9QUX8</accession>
<comment type="similarity">
    <text evidence="1">Belongs to the ABC transporter superfamily.</text>
</comment>
<reference evidence="6 7" key="1">
    <citation type="submission" date="2012-04" db="EMBL/GenBank/DDBJ databases">
        <title>The Genome Sequence of Bacillus cereus VD078.</title>
        <authorList>
            <consortium name="The Broad Institute Genome Sequencing Platform"/>
            <consortium name="The Broad Institute Genome Sequencing Center for Infectious Disease"/>
            <person name="Feldgarden M."/>
            <person name="Van der Auwera G.A."/>
            <person name="Mahillon J."/>
            <person name="Duprez V."/>
            <person name="Timmery S."/>
            <person name="Mattelet C."/>
            <person name="Dierick K."/>
            <person name="Sun M."/>
            <person name="Yu Z."/>
            <person name="Zhu L."/>
            <person name="Hu X."/>
            <person name="Shank E.B."/>
            <person name="Swiecicka I."/>
            <person name="Hansen B.M."/>
            <person name="Andrup L."/>
            <person name="Young S.K."/>
            <person name="Zeng Q."/>
            <person name="Gargeya S."/>
            <person name="Fitzgerald M."/>
            <person name="Haas B."/>
            <person name="Abouelleil A."/>
            <person name="Alvarado L."/>
            <person name="Arachchi H.M."/>
            <person name="Berlin A."/>
            <person name="Chapman S.B."/>
            <person name="Goldberg J."/>
            <person name="Griggs A."/>
            <person name="Gujja S."/>
            <person name="Hansen M."/>
            <person name="Howarth C."/>
            <person name="Imamovic A."/>
            <person name="Larimer J."/>
            <person name="McCowen C."/>
            <person name="Montmayeur A."/>
            <person name="Murphy C."/>
            <person name="Neiman D."/>
            <person name="Pearson M."/>
            <person name="Priest M."/>
            <person name="Roberts A."/>
            <person name="Saif S."/>
            <person name="Shea T."/>
            <person name="Sisk P."/>
            <person name="Sykes S."/>
            <person name="Wortman J."/>
            <person name="Nusbaum C."/>
            <person name="Birren B."/>
        </authorList>
    </citation>
    <scope>NUCLEOTIDE SEQUENCE [LARGE SCALE GENOMIC DNA]</scope>
    <source>
        <strain evidence="6 7">VD078</strain>
    </source>
</reference>
<feature type="domain" description="ABC transporter" evidence="5">
    <location>
        <begin position="2"/>
        <end position="212"/>
    </location>
</feature>
<dbReference type="InterPro" id="IPR003593">
    <property type="entry name" value="AAA+_ATPase"/>
</dbReference>
<dbReference type="InterPro" id="IPR003439">
    <property type="entry name" value="ABC_transporter-like_ATP-bd"/>
</dbReference>
<dbReference type="PANTHER" id="PTHR42798:SF2">
    <property type="entry name" value="ABC TRANSPORTER ATP-BINDING PROTEIN MG467-RELATED"/>
    <property type="match status" value="1"/>
</dbReference>